<dbReference type="SUPFAM" id="SSF53474">
    <property type="entry name" value="alpha/beta-Hydrolases"/>
    <property type="match status" value="1"/>
</dbReference>
<accession>A0A8H9L439</accession>
<comment type="subcellular location">
    <subcellularLocation>
        <location evidence="1">Secreted</location>
    </subcellularLocation>
</comment>
<organism evidence="9 10">
    <name type="scientific">Promicromonospora citrea</name>
    <dbReference type="NCBI Taxonomy" id="43677"/>
    <lineage>
        <taxon>Bacteria</taxon>
        <taxon>Bacillati</taxon>
        <taxon>Actinomycetota</taxon>
        <taxon>Actinomycetes</taxon>
        <taxon>Micrococcales</taxon>
        <taxon>Promicromonosporaceae</taxon>
        <taxon>Promicromonospora</taxon>
    </lineage>
</organism>
<dbReference type="InterPro" id="IPR043595">
    <property type="entry name" value="FaeB/C/D"/>
</dbReference>
<dbReference type="Proteomes" id="UP000655589">
    <property type="component" value="Unassembled WGS sequence"/>
</dbReference>
<feature type="region of interest" description="Disordered" evidence="8">
    <location>
        <begin position="1"/>
        <end position="33"/>
    </location>
</feature>
<dbReference type="AlphaFoldDB" id="A0A8H9L439"/>
<gene>
    <name evidence="9" type="ORF">GCM10010102_19480</name>
</gene>
<dbReference type="InterPro" id="IPR029058">
    <property type="entry name" value="AB_hydrolase_fold"/>
</dbReference>
<evidence type="ECO:0008006" key="11">
    <source>
        <dbReference type="Google" id="ProtNLM"/>
    </source>
</evidence>
<comment type="caution">
    <text evidence="9">The sequence shown here is derived from an EMBL/GenBank/DDBJ whole genome shotgun (WGS) entry which is preliminary data.</text>
</comment>
<keyword evidence="3" id="KW-0858">Xylan degradation</keyword>
<evidence type="ECO:0000256" key="5">
    <source>
        <dbReference type="ARBA" id="ARBA00022801"/>
    </source>
</evidence>
<sequence length="383" mass="39534">MSTTTAPRPARSARPTPTGRAPGRAPARPARRRRTAALALAAAALTGVLIGAVAGAAVPAAAAPAPVLPDAATTPSGSTTHPGRSAGCGTAPDQEPGTSVLRTLTSGGRERTVQLHLPDGYRADRAWPVVLVYHGRGNTGAGTEAFSGLDALPAIVAYGNGVVGTGDGERQAWEGAPYSAPGVDDVAYTTDLLDTLEDELCVDTRRVYATGKSNGAGFTAILACELSDRITAIAPVAAALYGTGHPTCEPARPVPVIEFHGTADATIPYGGDTDRGLPAVGDWVGGWAERNDCRPRPRVEQTAHDVTTTRWRGCRAGAEVTHVAVLGGGHTWPGEDSYSGGGYATHSIEAHEVMWEFLRDERLPLRFVAGATEQATTNHGSAS</sequence>
<dbReference type="PANTHER" id="PTHR38050">
    <property type="match status" value="1"/>
</dbReference>
<keyword evidence="7" id="KW-0624">Polysaccharide degradation</keyword>
<dbReference type="GO" id="GO:0045493">
    <property type="term" value="P:xylan catabolic process"/>
    <property type="evidence" value="ECO:0007669"/>
    <property type="project" value="UniProtKB-KW"/>
</dbReference>
<evidence type="ECO:0000256" key="4">
    <source>
        <dbReference type="ARBA" id="ARBA00022729"/>
    </source>
</evidence>
<evidence type="ECO:0000256" key="6">
    <source>
        <dbReference type="ARBA" id="ARBA00023277"/>
    </source>
</evidence>
<evidence type="ECO:0000256" key="1">
    <source>
        <dbReference type="ARBA" id="ARBA00004613"/>
    </source>
</evidence>
<evidence type="ECO:0000313" key="9">
    <source>
        <dbReference type="EMBL" id="GGM23891.1"/>
    </source>
</evidence>
<dbReference type="GO" id="GO:0030600">
    <property type="term" value="F:feruloyl esterase activity"/>
    <property type="evidence" value="ECO:0007669"/>
    <property type="project" value="InterPro"/>
</dbReference>
<keyword evidence="2" id="KW-0964">Secreted</keyword>
<keyword evidence="4" id="KW-0732">Signal</keyword>
<evidence type="ECO:0000256" key="7">
    <source>
        <dbReference type="ARBA" id="ARBA00023326"/>
    </source>
</evidence>
<feature type="compositionally biased region" description="Low complexity" evidence="8">
    <location>
        <begin position="1"/>
        <end position="28"/>
    </location>
</feature>
<dbReference type="PANTHER" id="PTHR38050:SF2">
    <property type="entry name" value="FERULOYL ESTERASE C-RELATED"/>
    <property type="match status" value="1"/>
</dbReference>
<reference evidence="9" key="2">
    <citation type="submission" date="2020-09" db="EMBL/GenBank/DDBJ databases">
        <authorList>
            <person name="Sun Q."/>
            <person name="Ohkuma M."/>
        </authorList>
    </citation>
    <scope>NUCLEOTIDE SEQUENCE</scope>
    <source>
        <strain evidence="9">JCM 3051</strain>
    </source>
</reference>
<protein>
    <recommendedName>
        <fullName evidence="11">Polyhydroxybutyrate depolymerase</fullName>
    </recommendedName>
</protein>
<dbReference type="Gene3D" id="3.40.50.1820">
    <property type="entry name" value="alpha/beta hydrolase"/>
    <property type="match status" value="1"/>
</dbReference>
<keyword evidence="10" id="KW-1185">Reference proteome</keyword>
<evidence type="ECO:0000313" key="10">
    <source>
        <dbReference type="Proteomes" id="UP000655589"/>
    </source>
</evidence>
<name>A0A8H9L439_9MICO</name>
<evidence type="ECO:0000256" key="2">
    <source>
        <dbReference type="ARBA" id="ARBA00022525"/>
    </source>
</evidence>
<dbReference type="GO" id="GO:0005576">
    <property type="term" value="C:extracellular region"/>
    <property type="evidence" value="ECO:0007669"/>
    <property type="project" value="UniProtKB-SubCell"/>
</dbReference>
<evidence type="ECO:0000256" key="8">
    <source>
        <dbReference type="SAM" id="MobiDB-lite"/>
    </source>
</evidence>
<dbReference type="RefSeq" id="WP_229785268.1">
    <property type="nucleotide sequence ID" value="NZ_BMPT01000006.1"/>
</dbReference>
<keyword evidence="5" id="KW-0378">Hydrolase</keyword>
<proteinExistence type="predicted"/>
<keyword evidence="6" id="KW-0119">Carbohydrate metabolism</keyword>
<reference evidence="9" key="1">
    <citation type="journal article" date="2014" name="Int. J. Syst. Evol. Microbiol.">
        <title>Complete genome sequence of Corynebacterium casei LMG S-19264T (=DSM 44701T), isolated from a smear-ripened cheese.</title>
        <authorList>
            <consortium name="US DOE Joint Genome Institute (JGI-PGF)"/>
            <person name="Walter F."/>
            <person name="Albersmeier A."/>
            <person name="Kalinowski J."/>
            <person name="Ruckert C."/>
        </authorList>
    </citation>
    <scope>NUCLEOTIDE SEQUENCE</scope>
    <source>
        <strain evidence="9">JCM 3051</strain>
    </source>
</reference>
<evidence type="ECO:0000256" key="3">
    <source>
        <dbReference type="ARBA" id="ARBA00022651"/>
    </source>
</evidence>
<feature type="region of interest" description="Disordered" evidence="8">
    <location>
        <begin position="71"/>
        <end position="98"/>
    </location>
</feature>
<dbReference type="EMBL" id="BMPT01000006">
    <property type="protein sequence ID" value="GGM23891.1"/>
    <property type="molecule type" value="Genomic_DNA"/>
</dbReference>